<comment type="function">
    <text evidence="1">Removes C-terminal D-alanyl residues from sugar-peptide cell wall precursors.</text>
</comment>
<protein>
    <recommendedName>
        <fullName evidence="4">serine-type D-Ala-D-Ala carboxypeptidase</fullName>
        <ecNumber evidence="4">3.4.16.4</ecNumber>
    </recommendedName>
</protein>
<feature type="domain" description="Peptidase S11 D-Ala-D-Ala carboxypeptidase A C-terminal" evidence="19">
    <location>
        <begin position="389"/>
        <end position="475"/>
    </location>
</feature>
<dbReference type="GO" id="GO:0006508">
    <property type="term" value="P:proteolysis"/>
    <property type="evidence" value="ECO:0007669"/>
    <property type="project" value="UniProtKB-KW"/>
</dbReference>
<feature type="domain" description="Peptidase S11 D-alanyl-D-alanine carboxypeptidase A N-terminal" evidence="18">
    <location>
        <begin position="148"/>
        <end position="368"/>
    </location>
</feature>
<dbReference type="EMBL" id="AP019823">
    <property type="protein sequence ID" value="BBM39317.1"/>
    <property type="molecule type" value="Genomic_DNA"/>
</dbReference>
<dbReference type="Pfam" id="PF00768">
    <property type="entry name" value="Peptidase_S11"/>
    <property type="match status" value="1"/>
</dbReference>
<proteinExistence type="inferred from homology"/>
<feature type="active site" description="Acyl-ester intermediate" evidence="13">
    <location>
        <position position="167"/>
    </location>
</feature>
<dbReference type="SUPFAM" id="SSF56601">
    <property type="entry name" value="beta-lactamase/transpeptidase-like"/>
    <property type="match status" value="1"/>
</dbReference>
<dbReference type="PANTHER" id="PTHR21581:SF6">
    <property type="entry name" value="TRAFFICKING PROTEIN PARTICLE COMPLEX SUBUNIT 12"/>
    <property type="match status" value="1"/>
</dbReference>
<dbReference type="UniPathway" id="UPA00219"/>
<feature type="binding site" evidence="14">
    <location>
        <position position="338"/>
    </location>
    <ligand>
        <name>substrate</name>
    </ligand>
</feature>
<dbReference type="Gene3D" id="2.60.410.10">
    <property type="entry name" value="D-Ala-D-Ala carboxypeptidase, C-terminal domain"/>
    <property type="match status" value="1"/>
</dbReference>
<keyword evidence="10" id="KW-0573">Peptidoglycan synthesis</keyword>
<evidence type="ECO:0000313" key="21">
    <source>
        <dbReference type="Proteomes" id="UP000321892"/>
    </source>
</evidence>
<dbReference type="GO" id="GO:0008360">
    <property type="term" value="P:regulation of cell shape"/>
    <property type="evidence" value="ECO:0007669"/>
    <property type="project" value="UniProtKB-KW"/>
</dbReference>
<dbReference type="RefSeq" id="WP_026746875.1">
    <property type="nucleotide sequence ID" value="NZ_AP019823.1"/>
</dbReference>
<evidence type="ECO:0000256" key="9">
    <source>
        <dbReference type="ARBA" id="ARBA00022960"/>
    </source>
</evidence>
<feature type="compositionally biased region" description="Basic and acidic residues" evidence="16">
    <location>
        <begin position="98"/>
        <end position="108"/>
    </location>
</feature>
<feature type="region of interest" description="Disordered" evidence="16">
    <location>
        <begin position="25"/>
        <end position="122"/>
    </location>
</feature>
<dbReference type="Pfam" id="PF07943">
    <property type="entry name" value="PBP5_C"/>
    <property type="match status" value="1"/>
</dbReference>
<evidence type="ECO:0000256" key="7">
    <source>
        <dbReference type="ARBA" id="ARBA00022729"/>
    </source>
</evidence>
<evidence type="ECO:0000256" key="6">
    <source>
        <dbReference type="ARBA" id="ARBA00022670"/>
    </source>
</evidence>
<dbReference type="InterPro" id="IPR037167">
    <property type="entry name" value="Peptidase_S11_C_sf"/>
</dbReference>
<evidence type="ECO:0000256" key="14">
    <source>
        <dbReference type="PIRSR" id="PIRSR618044-2"/>
    </source>
</evidence>
<dbReference type="PRINTS" id="PR00725">
    <property type="entry name" value="DADACBPTASE1"/>
</dbReference>
<organism evidence="20 21">
    <name type="scientific">Leptotrichia hofstadii</name>
    <dbReference type="NCBI Taxonomy" id="157688"/>
    <lineage>
        <taxon>Bacteria</taxon>
        <taxon>Fusobacteriati</taxon>
        <taxon>Fusobacteriota</taxon>
        <taxon>Fusobacteriia</taxon>
        <taxon>Fusobacteriales</taxon>
        <taxon>Leptotrichiaceae</taxon>
        <taxon>Leptotrichia</taxon>
    </lineage>
</organism>
<dbReference type="KEGG" id="lhf:JCM16775_2028"/>
<dbReference type="SUPFAM" id="SSF69189">
    <property type="entry name" value="Penicillin-binding protein associated domain"/>
    <property type="match status" value="1"/>
</dbReference>
<evidence type="ECO:0000256" key="13">
    <source>
        <dbReference type="PIRSR" id="PIRSR618044-1"/>
    </source>
</evidence>
<comment type="similarity">
    <text evidence="3 15">Belongs to the peptidase S11 family.</text>
</comment>
<dbReference type="InterPro" id="IPR012338">
    <property type="entry name" value="Beta-lactam/transpept-like"/>
</dbReference>
<feature type="compositionally biased region" description="Basic and acidic residues" evidence="16">
    <location>
        <begin position="37"/>
        <end position="51"/>
    </location>
</feature>
<feature type="chain" id="PRO_5022224029" description="serine-type D-Ala-D-Ala carboxypeptidase" evidence="17">
    <location>
        <begin position="24"/>
        <end position="492"/>
    </location>
</feature>
<reference evidence="20 21" key="1">
    <citation type="submission" date="2019-07" db="EMBL/GenBank/DDBJ databases">
        <title>Complete Genome Sequence of Leptotrichia hofstadii Strain JCM16775.</title>
        <authorList>
            <person name="Watanabe S."/>
            <person name="Cui L."/>
        </authorList>
    </citation>
    <scope>NUCLEOTIDE SEQUENCE [LARGE SCALE GENOMIC DNA]</scope>
    <source>
        <strain evidence="20 21">JCM16775</strain>
    </source>
</reference>
<dbReference type="InterPro" id="IPR015956">
    <property type="entry name" value="Peniciliin-bd_prot_C_sf"/>
</dbReference>
<evidence type="ECO:0000256" key="1">
    <source>
        <dbReference type="ARBA" id="ARBA00003217"/>
    </source>
</evidence>
<evidence type="ECO:0000259" key="19">
    <source>
        <dbReference type="Pfam" id="PF07943"/>
    </source>
</evidence>
<evidence type="ECO:0000256" key="8">
    <source>
        <dbReference type="ARBA" id="ARBA00022801"/>
    </source>
</evidence>
<accession>A0A510JJ74</accession>
<dbReference type="Proteomes" id="UP000321892">
    <property type="component" value="Chromosome"/>
</dbReference>
<dbReference type="InterPro" id="IPR012907">
    <property type="entry name" value="Peptidase_S11_C"/>
</dbReference>
<dbReference type="AlphaFoldDB" id="A0A510JJ74"/>
<dbReference type="PANTHER" id="PTHR21581">
    <property type="entry name" value="D-ALANYL-D-ALANINE CARBOXYPEPTIDASE"/>
    <property type="match status" value="1"/>
</dbReference>
<comment type="pathway">
    <text evidence="2">Cell wall biogenesis; peptidoglycan biosynthesis.</text>
</comment>
<feature type="active site" evidence="13">
    <location>
        <position position="227"/>
    </location>
</feature>
<feature type="signal peptide" evidence="17">
    <location>
        <begin position="1"/>
        <end position="23"/>
    </location>
</feature>
<keyword evidence="8" id="KW-0378">Hydrolase</keyword>
<evidence type="ECO:0000313" key="20">
    <source>
        <dbReference type="EMBL" id="BBM39317.1"/>
    </source>
</evidence>
<dbReference type="InterPro" id="IPR018044">
    <property type="entry name" value="Peptidase_S11"/>
</dbReference>
<evidence type="ECO:0000256" key="10">
    <source>
        <dbReference type="ARBA" id="ARBA00022984"/>
    </source>
</evidence>
<dbReference type="OrthoDB" id="9791132at2"/>
<keyword evidence="6" id="KW-0645">Protease</keyword>
<evidence type="ECO:0000256" key="16">
    <source>
        <dbReference type="SAM" id="MobiDB-lite"/>
    </source>
</evidence>
<keyword evidence="21" id="KW-1185">Reference proteome</keyword>
<gene>
    <name evidence="20" type="ORF">JCM16775_2028</name>
</gene>
<evidence type="ECO:0000256" key="5">
    <source>
        <dbReference type="ARBA" id="ARBA00022645"/>
    </source>
</evidence>
<feature type="active site" description="Proton acceptor" evidence="13">
    <location>
        <position position="170"/>
    </location>
</feature>
<evidence type="ECO:0000259" key="18">
    <source>
        <dbReference type="Pfam" id="PF00768"/>
    </source>
</evidence>
<evidence type="ECO:0000256" key="4">
    <source>
        <dbReference type="ARBA" id="ARBA00012448"/>
    </source>
</evidence>
<keyword evidence="5 20" id="KW-0121">Carboxypeptidase</keyword>
<dbReference type="Gene3D" id="3.40.710.10">
    <property type="entry name" value="DD-peptidase/beta-lactamase superfamily"/>
    <property type="match status" value="1"/>
</dbReference>
<evidence type="ECO:0000256" key="12">
    <source>
        <dbReference type="ARBA" id="ARBA00034000"/>
    </source>
</evidence>
<comment type="catalytic activity">
    <reaction evidence="12">
        <text>Preferential cleavage: (Ac)2-L-Lys-D-Ala-|-D-Ala. Also transpeptidation of peptidyl-alanyl moieties that are N-acyl substituents of D-alanine.</text>
        <dbReference type="EC" id="3.4.16.4"/>
    </reaction>
</comment>
<evidence type="ECO:0000256" key="11">
    <source>
        <dbReference type="ARBA" id="ARBA00023316"/>
    </source>
</evidence>
<keyword evidence="9" id="KW-0133">Cell shape</keyword>
<dbReference type="EC" id="3.4.16.4" evidence="4"/>
<feature type="compositionally biased region" description="Basic residues" evidence="16">
    <location>
        <begin position="63"/>
        <end position="76"/>
    </location>
</feature>
<evidence type="ECO:0000256" key="17">
    <source>
        <dbReference type="SAM" id="SignalP"/>
    </source>
</evidence>
<dbReference type="GO" id="GO:0009002">
    <property type="term" value="F:serine-type D-Ala-D-Ala carboxypeptidase activity"/>
    <property type="evidence" value="ECO:0007669"/>
    <property type="project" value="UniProtKB-EC"/>
</dbReference>
<sequence length="492" mass="55367">MVKKVKRVLIFGVLALFTALAYAEGEQDSPKEGSVAVKEEKSKGSVGKEADGYSEIEQATRRGYSKRSRHGKKRWDSKHEESSEYTEDSQNHSSRWKSKSEKGKDKINSVKNGTSGKAEHKRKLVKAIEHEHEGASHYYGEVIKFIATTDGKILKEKMSRQKHPIASLTKVMNILVALEQVDRGNAKLDDKICFTPEFVNMGGSWLNAKAGDCYTLRDLLRAEIIYSANNAAYLVAHHIGKGNIDNFVQLMNDKAKELGMNDTRYYTPAGLPSSMTNKNMDISTAYDMYLLGKRAIRDERLRAWMKESELVLQNSEGEDVVYSNRNHLLDQFGIYGLKTGFHAQAGYNMIVSSKIGNLEIISVTLGNKSDDARTEDQEQEFTQLEKRMIPVYKAGQEIGGKFKIKNAEQKEIKGVLSTNVYQLDNTNYKFEVKDLQVTAEKEGISKGDVIGKLEVLSDDNKVVGTVDIVAQNDYKQLSLFRRILRFITFGLA</sequence>
<evidence type="ECO:0000256" key="15">
    <source>
        <dbReference type="RuleBase" id="RU004016"/>
    </source>
</evidence>
<dbReference type="GO" id="GO:0071555">
    <property type="term" value="P:cell wall organization"/>
    <property type="evidence" value="ECO:0007669"/>
    <property type="project" value="UniProtKB-KW"/>
</dbReference>
<keyword evidence="7 17" id="KW-0732">Signal</keyword>
<dbReference type="GO" id="GO:0009252">
    <property type="term" value="P:peptidoglycan biosynthetic process"/>
    <property type="evidence" value="ECO:0007669"/>
    <property type="project" value="UniProtKB-UniPathway"/>
</dbReference>
<evidence type="ECO:0000256" key="2">
    <source>
        <dbReference type="ARBA" id="ARBA00004752"/>
    </source>
</evidence>
<dbReference type="InterPro" id="IPR001967">
    <property type="entry name" value="Peptidase_S11_N"/>
</dbReference>
<evidence type="ECO:0000256" key="3">
    <source>
        <dbReference type="ARBA" id="ARBA00007164"/>
    </source>
</evidence>
<keyword evidence="11" id="KW-0961">Cell wall biogenesis/degradation</keyword>
<name>A0A510JJ74_9FUSO</name>